<keyword evidence="1" id="KW-0472">Membrane</keyword>
<protein>
    <submittedName>
        <fullName evidence="2">Uncharacterized protein</fullName>
    </submittedName>
</protein>
<accession>A0AAD5R8Z5</accession>
<name>A0AAD5R8Z5_PARTN</name>
<organism evidence="2 3">
    <name type="scientific">Parelaphostrongylus tenuis</name>
    <name type="common">Meningeal worm</name>
    <dbReference type="NCBI Taxonomy" id="148309"/>
    <lineage>
        <taxon>Eukaryota</taxon>
        <taxon>Metazoa</taxon>
        <taxon>Ecdysozoa</taxon>
        <taxon>Nematoda</taxon>
        <taxon>Chromadorea</taxon>
        <taxon>Rhabditida</taxon>
        <taxon>Rhabditina</taxon>
        <taxon>Rhabditomorpha</taxon>
        <taxon>Strongyloidea</taxon>
        <taxon>Metastrongylidae</taxon>
        <taxon>Parelaphostrongylus</taxon>
    </lineage>
</organism>
<keyword evidence="1" id="KW-0812">Transmembrane</keyword>
<evidence type="ECO:0000313" key="2">
    <source>
        <dbReference type="EMBL" id="KAJ1371686.1"/>
    </source>
</evidence>
<comment type="caution">
    <text evidence="2">The sequence shown here is derived from an EMBL/GenBank/DDBJ whole genome shotgun (WGS) entry which is preliminary data.</text>
</comment>
<proteinExistence type="predicted"/>
<dbReference type="AlphaFoldDB" id="A0AAD5R8Z5"/>
<sequence>MRSCEDPGIAISHVNGNDEDRGQIYMEKSGVVHVYSRNQEKNTFKYPDIIGKVTLFGVLLLFQFLLVAFLYGYEERIPYAGQDLSIRLSLANHSKVQIFSFALSAEIECET</sequence>
<gene>
    <name evidence="2" type="ORF">KIN20_033671</name>
</gene>
<feature type="transmembrane region" description="Helical" evidence="1">
    <location>
        <begin position="49"/>
        <end position="73"/>
    </location>
</feature>
<keyword evidence="1" id="KW-1133">Transmembrane helix</keyword>
<evidence type="ECO:0000256" key="1">
    <source>
        <dbReference type="SAM" id="Phobius"/>
    </source>
</evidence>
<evidence type="ECO:0000313" key="3">
    <source>
        <dbReference type="Proteomes" id="UP001196413"/>
    </source>
</evidence>
<dbReference type="EMBL" id="JAHQIW010007022">
    <property type="protein sequence ID" value="KAJ1371686.1"/>
    <property type="molecule type" value="Genomic_DNA"/>
</dbReference>
<keyword evidence="3" id="KW-1185">Reference proteome</keyword>
<reference evidence="2" key="1">
    <citation type="submission" date="2021-06" db="EMBL/GenBank/DDBJ databases">
        <title>Parelaphostrongylus tenuis whole genome reference sequence.</title>
        <authorList>
            <person name="Garwood T.J."/>
            <person name="Larsen P.A."/>
            <person name="Fountain-Jones N.M."/>
            <person name="Garbe J.R."/>
            <person name="Macchietto M.G."/>
            <person name="Kania S.A."/>
            <person name="Gerhold R.W."/>
            <person name="Richards J.E."/>
            <person name="Wolf T.M."/>
        </authorList>
    </citation>
    <scope>NUCLEOTIDE SEQUENCE</scope>
    <source>
        <strain evidence="2">MNPRO001-30</strain>
        <tissue evidence="2">Meninges</tissue>
    </source>
</reference>
<dbReference type="Proteomes" id="UP001196413">
    <property type="component" value="Unassembled WGS sequence"/>
</dbReference>